<proteinExistence type="predicted"/>
<dbReference type="KEGG" id="poj:PtoMrB4_37030"/>
<name>A0A679GF98_9GAMM</name>
<reference evidence="1 2" key="1">
    <citation type="journal article" date="2020" name="Microbiol. Resour. Announc.">
        <title>Complete genome sequence of Pseudomonas otitidis strain MrB4, isolated from Lake Biwa in Japan.</title>
        <authorList>
            <person name="Miyazaki K."/>
            <person name="Hase E."/>
            <person name="Maruya T."/>
        </authorList>
    </citation>
    <scope>NUCLEOTIDE SEQUENCE [LARGE SCALE GENOMIC DNA]</scope>
    <source>
        <strain evidence="1 2">MrB4</strain>
    </source>
</reference>
<evidence type="ECO:0000313" key="2">
    <source>
        <dbReference type="Proteomes" id="UP000501237"/>
    </source>
</evidence>
<dbReference type="AlphaFoldDB" id="A0A679GF98"/>
<sequence length="81" mass="9627">MGEQWADQIDHLDLQEWVQAELMPKLHNKTVSEIIALVRQIFRLYRMRSRMAHDPAKGLRVRVPDRDYPDPFGRKEIEATL</sequence>
<dbReference type="InterPro" id="IPR011010">
    <property type="entry name" value="DNA_brk_join_enz"/>
</dbReference>
<dbReference type="Proteomes" id="UP000501237">
    <property type="component" value="Chromosome"/>
</dbReference>
<evidence type="ECO:0000313" key="1">
    <source>
        <dbReference type="EMBL" id="BCA29726.1"/>
    </source>
</evidence>
<dbReference type="SUPFAM" id="SSF56349">
    <property type="entry name" value="DNA breaking-rejoining enzymes"/>
    <property type="match status" value="1"/>
</dbReference>
<gene>
    <name evidence="1" type="ORF">PtoMrB4_37030</name>
</gene>
<protein>
    <submittedName>
        <fullName evidence="1">Uncharacterized protein</fullName>
    </submittedName>
</protein>
<dbReference type="EMBL" id="AP022642">
    <property type="protein sequence ID" value="BCA29726.1"/>
    <property type="molecule type" value="Genomic_DNA"/>
</dbReference>
<dbReference type="GO" id="GO:0003677">
    <property type="term" value="F:DNA binding"/>
    <property type="evidence" value="ECO:0007669"/>
    <property type="project" value="InterPro"/>
</dbReference>
<organism evidence="1 2">
    <name type="scientific">Metapseudomonas otitidis</name>
    <dbReference type="NCBI Taxonomy" id="319939"/>
    <lineage>
        <taxon>Bacteria</taxon>
        <taxon>Pseudomonadati</taxon>
        <taxon>Pseudomonadota</taxon>
        <taxon>Gammaproteobacteria</taxon>
        <taxon>Pseudomonadales</taxon>
        <taxon>Pseudomonadaceae</taxon>
        <taxon>Metapseudomonas</taxon>
    </lineage>
</organism>
<accession>A0A679GF98</accession>